<reference evidence="2 3" key="1">
    <citation type="submission" date="2018-11" db="EMBL/GenBank/DDBJ databases">
        <title>Genomic analyses of the natural microbiome of Caenorhabditis elegans.</title>
        <authorList>
            <person name="Samuel B."/>
        </authorList>
    </citation>
    <scope>NUCLEOTIDE SEQUENCE [LARGE SCALE GENOMIC DNA]</scope>
    <source>
        <strain evidence="2 3">BIGb0473</strain>
    </source>
</reference>
<evidence type="ECO:0008006" key="4">
    <source>
        <dbReference type="Google" id="ProtNLM"/>
    </source>
</evidence>
<dbReference type="InterPro" id="IPR011990">
    <property type="entry name" value="TPR-like_helical_dom_sf"/>
</dbReference>
<evidence type="ECO:0000256" key="1">
    <source>
        <dbReference type="SAM" id="SignalP"/>
    </source>
</evidence>
<dbReference type="Proteomes" id="UP000269115">
    <property type="component" value="Unassembled WGS sequence"/>
</dbReference>
<proteinExistence type="predicted"/>
<feature type="chain" id="PRO_5040865473" description="Sel1 repeat family protein" evidence="1">
    <location>
        <begin position="21"/>
        <end position="326"/>
    </location>
</feature>
<evidence type="ECO:0000313" key="2">
    <source>
        <dbReference type="EMBL" id="ROQ44124.1"/>
    </source>
</evidence>
<comment type="caution">
    <text evidence="2">The sequence shown here is derived from an EMBL/GenBank/DDBJ whole genome shotgun (WGS) entry which is preliminary data.</text>
</comment>
<protein>
    <recommendedName>
        <fullName evidence="4">Sel1 repeat family protein</fullName>
    </recommendedName>
</protein>
<dbReference type="AlphaFoldDB" id="A0A9X8HHX4"/>
<dbReference type="RefSeq" id="WP_148071563.1">
    <property type="nucleotide sequence ID" value="NZ_RJUR01000018.1"/>
</dbReference>
<gene>
    <name evidence="2" type="ORF">EDF85_4964</name>
</gene>
<dbReference type="Gene3D" id="1.25.40.10">
    <property type="entry name" value="Tetratricopeptide repeat domain"/>
    <property type="match status" value="1"/>
</dbReference>
<accession>A0A9X8HHX4</accession>
<organism evidence="2 3">
    <name type="scientific">Pseudomonas putida</name>
    <name type="common">Arthrobacter siderocapsulatus</name>
    <dbReference type="NCBI Taxonomy" id="303"/>
    <lineage>
        <taxon>Bacteria</taxon>
        <taxon>Pseudomonadati</taxon>
        <taxon>Pseudomonadota</taxon>
        <taxon>Gammaproteobacteria</taxon>
        <taxon>Pseudomonadales</taxon>
        <taxon>Pseudomonadaceae</taxon>
        <taxon>Pseudomonas</taxon>
    </lineage>
</organism>
<feature type="signal peptide" evidence="1">
    <location>
        <begin position="1"/>
        <end position="20"/>
    </location>
</feature>
<dbReference type="EMBL" id="RJUR01000018">
    <property type="protein sequence ID" value="ROQ44124.1"/>
    <property type="molecule type" value="Genomic_DNA"/>
</dbReference>
<evidence type="ECO:0000313" key="3">
    <source>
        <dbReference type="Proteomes" id="UP000269115"/>
    </source>
</evidence>
<name>A0A9X8HHX4_PSEPU</name>
<dbReference type="SUPFAM" id="SSF81901">
    <property type="entry name" value="HCP-like"/>
    <property type="match status" value="1"/>
</dbReference>
<sequence length="326" mass="35273">MKSSIPMLLAGLLASALAQAAPVCPSRDFAMFFKAFAEDAQLQADFTAHTLVEQRLQAGPEGPQQVVRKLEPALRPDLSQLSSERVAANGLIREIALPDRVYLRDQRGEVLQAFIFEQADCWALARVEDWSPSDALKSVKTPDDAAPGVRALLRGDAYEQLGQGEIKPIDKQLFIAALNSYLDAVDQGSAYAAYSAAAISLSGMAPRLSNQRLEQLLRLSSATVPEGALMLASFYCDEGQYRPDDNTCKHPQKALDALRQSAAMGSGNAFNELGSVYARGEIVPAQPARSLACYTEAVAHGADWADFNAQEMIKRGARADKDQPCL</sequence>
<keyword evidence="1" id="KW-0732">Signal</keyword>